<dbReference type="Proteomes" id="UP000234289">
    <property type="component" value="Unassembled WGS sequence"/>
</dbReference>
<feature type="domain" description="Transposase DDE" evidence="1">
    <location>
        <begin position="9"/>
        <end position="462"/>
    </location>
</feature>
<evidence type="ECO:0000313" key="2">
    <source>
        <dbReference type="EMBL" id="SMX78253.1"/>
    </source>
</evidence>
<sequence>MLFNHTPTAVSHSFDDANLTATTGLVPIMGLAQNAGLPDLAEDQLTVSTTGADKCANPAPKLATLVAGMAVGADSIDDMNLLRHGGMKHLFDRVYAPSTLGSFLRSFTFGHVRQLDAISSCLLTNLNEHTSLLPTSQETAESSTVFVEIDDTVIDVHSARKQGAGFGYQGSRGLNALLATASTSNSSQIIVGQRLRKGSTSSARGADKLVSDTLATTKRFNPGAAVLVRVDSAYYSSSVTKAVQDAGANVSITVRMDKKVKAAIATITDDAWTGIAYPDAIYDEETGAWIARGEVAEVPFTAFTSKKKALQVTGRLVVRRILELNETKRAAGQDPLFDLFRYHAFFTTLDQDHFDTVVADQVHRRHTIIEQINAELKNGALAHMPSGVFNANAAWVTIAALTHNLLRAAAGVVGGRTSKVRAQTLRMRIIDVPARVAHRARKLILHLLKKWLWVQEFSRLWQAVLGPPRPVVA</sequence>
<dbReference type="NCBIfam" id="NF033539">
    <property type="entry name" value="transpos_IS1380"/>
    <property type="match status" value="1"/>
</dbReference>
<dbReference type="EMBL" id="FXZG01000006">
    <property type="protein sequence ID" value="SMX78253.1"/>
    <property type="molecule type" value="Genomic_DNA"/>
</dbReference>
<dbReference type="Pfam" id="PF13701">
    <property type="entry name" value="DDE_Tnp_1_4"/>
    <property type="match status" value="1"/>
</dbReference>
<protein>
    <submittedName>
        <fullName evidence="2">Transposase DDE domain-containing protein</fullName>
    </submittedName>
</protein>
<accession>A0A2H1IST4</accession>
<reference evidence="3" key="1">
    <citation type="submission" date="2017-03" db="EMBL/GenBank/DDBJ databases">
        <authorList>
            <person name="Monnet C."/>
        </authorList>
    </citation>
    <scope>NUCLEOTIDE SEQUENCE [LARGE SCALE GENOMIC DNA]</scope>
    <source>
        <strain evidence="3">CNRZ 920</strain>
    </source>
</reference>
<organism evidence="2 3">
    <name type="scientific">Brevibacterium aurantiacum</name>
    <dbReference type="NCBI Taxonomy" id="273384"/>
    <lineage>
        <taxon>Bacteria</taxon>
        <taxon>Bacillati</taxon>
        <taxon>Actinomycetota</taxon>
        <taxon>Actinomycetes</taxon>
        <taxon>Micrococcales</taxon>
        <taxon>Brevibacteriaceae</taxon>
        <taxon>Brevibacterium</taxon>
    </lineage>
</organism>
<dbReference type="InterPro" id="IPR047960">
    <property type="entry name" value="Transpos_IS1380"/>
</dbReference>
<dbReference type="AlphaFoldDB" id="A0A2H1IST4"/>
<dbReference type="InterPro" id="IPR025668">
    <property type="entry name" value="Tnp_DDE_dom"/>
</dbReference>
<evidence type="ECO:0000313" key="3">
    <source>
        <dbReference type="Proteomes" id="UP000234289"/>
    </source>
</evidence>
<gene>
    <name evidence="2" type="ORF">BAUR920_01389</name>
</gene>
<proteinExistence type="predicted"/>
<evidence type="ECO:0000259" key="1">
    <source>
        <dbReference type="Pfam" id="PF13701"/>
    </source>
</evidence>
<name>A0A2H1IST4_BREAU</name>
<dbReference type="RefSeq" id="WP_101638942.1">
    <property type="nucleotide sequence ID" value="NZ_FXZG01000006.1"/>
</dbReference>